<protein>
    <recommendedName>
        <fullName evidence="4">DoxX family protein</fullName>
    </recommendedName>
</protein>
<evidence type="ECO:0000313" key="3">
    <source>
        <dbReference type="Proteomes" id="UP001235849"/>
    </source>
</evidence>
<reference evidence="2 3" key="1">
    <citation type="submission" date="2023-01" db="EMBL/GenBank/DDBJ databases">
        <title>Novel diversity within Roseofilum (Cyanobacteria; Desertifilaceae) from marine benthic mats with descriptions of four novel species.</title>
        <authorList>
            <person name="Wang Y."/>
            <person name="Berthold D.E."/>
            <person name="Hu J."/>
            <person name="Lefler F.W."/>
            <person name="Laughinghouse H.D. IV."/>
        </authorList>
    </citation>
    <scope>NUCLEOTIDE SEQUENCE [LARGE SCALE GENOMIC DNA]</scope>
    <source>
        <strain evidence="2 3">BLCC-M114</strain>
    </source>
</reference>
<keyword evidence="1" id="KW-0472">Membrane</keyword>
<sequence>MIPETLNTALSYPWTAGYAKFLALVLLYGATVHIGNIVGLTGTPWLSTPLLWRGMDVALLIFNIVGAIALWRGLAWSVFLIFGGIILLQFVPYTIWRSQFILQPEDTQTLNGLLATEALLLAIFALLLWLKK</sequence>
<dbReference type="Proteomes" id="UP001235849">
    <property type="component" value="Unassembled WGS sequence"/>
</dbReference>
<evidence type="ECO:0008006" key="4">
    <source>
        <dbReference type="Google" id="ProtNLM"/>
    </source>
</evidence>
<dbReference type="RefSeq" id="WP_283768506.1">
    <property type="nucleotide sequence ID" value="NZ_JAQOSO010000101.1"/>
</dbReference>
<keyword evidence="3" id="KW-1185">Reference proteome</keyword>
<feature type="transmembrane region" description="Helical" evidence="1">
    <location>
        <begin position="50"/>
        <end position="71"/>
    </location>
</feature>
<keyword evidence="1" id="KW-1133">Transmembrane helix</keyword>
<keyword evidence="1" id="KW-0812">Transmembrane</keyword>
<feature type="transmembrane region" description="Helical" evidence="1">
    <location>
        <begin position="21"/>
        <end position="38"/>
    </location>
</feature>
<accession>A0ABT7BAK8</accession>
<organism evidence="2 3">
    <name type="scientific">Roseofilum capinflatum BLCC-M114</name>
    <dbReference type="NCBI Taxonomy" id="3022440"/>
    <lineage>
        <taxon>Bacteria</taxon>
        <taxon>Bacillati</taxon>
        <taxon>Cyanobacteriota</taxon>
        <taxon>Cyanophyceae</taxon>
        <taxon>Desertifilales</taxon>
        <taxon>Desertifilaceae</taxon>
        <taxon>Roseofilum</taxon>
        <taxon>Roseofilum capinflatum</taxon>
    </lineage>
</organism>
<evidence type="ECO:0000313" key="2">
    <source>
        <dbReference type="EMBL" id="MDJ1176217.1"/>
    </source>
</evidence>
<evidence type="ECO:0000256" key="1">
    <source>
        <dbReference type="SAM" id="Phobius"/>
    </source>
</evidence>
<feature type="transmembrane region" description="Helical" evidence="1">
    <location>
        <begin position="108"/>
        <end position="130"/>
    </location>
</feature>
<gene>
    <name evidence="2" type="ORF">PMG25_19210</name>
</gene>
<name>A0ABT7BAK8_9CYAN</name>
<proteinExistence type="predicted"/>
<comment type="caution">
    <text evidence="2">The sequence shown here is derived from an EMBL/GenBank/DDBJ whole genome shotgun (WGS) entry which is preliminary data.</text>
</comment>
<feature type="transmembrane region" description="Helical" evidence="1">
    <location>
        <begin position="78"/>
        <end position="96"/>
    </location>
</feature>
<dbReference type="EMBL" id="JAQOSO010000101">
    <property type="protein sequence ID" value="MDJ1176217.1"/>
    <property type="molecule type" value="Genomic_DNA"/>
</dbReference>